<comment type="caution">
    <text evidence="3">The sequence shown here is derived from an EMBL/GenBank/DDBJ whole genome shotgun (WGS) entry which is preliminary data.</text>
</comment>
<organism evidence="3 4">
    <name type="scientific">Leptonema illini</name>
    <dbReference type="NCBI Taxonomy" id="183"/>
    <lineage>
        <taxon>Bacteria</taxon>
        <taxon>Pseudomonadati</taxon>
        <taxon>Spirochaetota</taxon>
        <taxon>Spirochaetia</taxon>
        <taxon>Leptospirales</taxon>
        <taxon>Leptospiraceae</taxon>
        <taxon>Leptonema</taxon>
    </lineage>
</organism>
<dbReference type="Pfam" id="PF16073">
    <property type="entry name" value="SAT"/>
    <property type="match status" value="1"/>
</dbReference>
<feature type="domain" description="Starter acyltransferase (SAT)" evidence="2">
    <location>
        <begin position="19"/>
        <end position="247"/>
    </location>
</feature>
<dbReference type="InterPro" id="IPR016035">
    <property type="entry name" value="Acyl_Trfase/lysoPLipase"/>
</dbReference>
<evidence type="ECO:0000256" key="1">
    <source>
        <dbReference type="ARBA" id="ARBA00022679"/>
    </source>
</evidence>
<sequence length="390" mass="44073">MLPALLEGARSGENRFYVQFGGQGNSFLKEMQILYERPELAAFFDVCFEAIEHCLNRPDVREEFDRFYPRSFPLKQWLEKTVRPHDDDLYLCTITFAGNQITQLGSYVAAVLGGYTPAAFYPHVSSGTGHSGGLQAGVFSALGLEGKDMLEAVYRFIVWYTIAGFHSQRAYGFPAVPADVMESIVAVEREAPRPMSVVTGPTTQELQEYVDLFNASGPYEAFPVRISLINTDRINVLTGHAADLARFRLHYLSLFEERKYSWNFVNVSIPFHRPDTMGPAIHDFFADEACRSFPYRGSDLKFPVHSFYDGKDLREMDRLGEFLADVMMSMPLYWDRSLRGLLEDPTITHVLDFGPGKVTTILTRTILEERGRSAELLSAVGRAGLRKILE</sequence>
<accession>A0A833LXT8</accession>
<evidence type="ECO:0000259" key="2">
    <source>
        <dbReference type="Pfam" id="PF16073"/>
    </source>
</evidence>
<dbReference type="InterPro" id="IPR050830">
    <property type="entry name" value="Fungal_FAS"/>
</dbReference>
<dbReference type="Gene3D" id="3.40.366.10">
    <property type="entry name" value="Malonyl-Coenzyme A Acyl Carrier Protein, domain 2"/>
    <property type="match status" value="2"/>
</dbReference>
<dbReference type="PANTHER" id="PTHR10982:SF21">
    <property type="entry name" value="FATTY ACID SYNTHASE SUBUNIT BETA"/>
    <property type="match status" value="1"/>
</dbReference>
<dbReference type="SUPFAM" id="SSF52151">
    <property type="entry name" value="FabD/lysophospholipase-like"/>
    <property type="match status" value="1"/>
</dbReference>
<dbReference type="InterPro" id="IPR001227">
    <property type="entry name" value="Ac_transferase_dom_sf"/>
</dbReference>
<gene>
    <name evidence="3" type="ORF">F9K24_16325</name>
</gene>
<dbReference type="PANTHER" id="PTHR10982">
    <property type="entry name" value="MALONYL COA-ACYL CARRIER PROTEIN TRANSACYLASE"/>
    <property type="match status" value="1"/>
</dbReference>
<protein>
    <submittedName>
        <fullName evidence="3">ACP S-malonyltransferase</fullName>
    </submittedName>
</protein>
<dbReference type="AlphaFoldDB" id="A0A833LXT8"/>
<dbReference type="InterPro" id="IPR032088">
    <property type="entry name" value="SAT"/>
</dbReference>
<evidence type="ECO:0000313" key="4">
    <source>
        <dbReference type="Proteomes" id="UP000460298"/>
    </source>
</evidence>
<name>A0A833LXT8_9LEPT</name>
<dbReference type="Proteomes" id="UP000460298">
    <property type="component" value="Unassembled WGS sequence"/>
</dbReference>
<keyword evidence="1 3" id="KW-0808">Transferase</keyword>
<dbReference type="GO" id="GO:0016740">
    <property type="term" value="F:transferase activity"/>
    <property type="evidence" value="ECO:0007669"/>
    <property type="project" value="UniProtKB-KW"/>
</dbReference>
<proteinExistence type="predicted"/>
<evidence type="ECO:0000313" key="3">
    <source>
        <dbReference type="EMBL" id="KAB2930607.1"/>
    </source>
</evidence>
<dbReference type="EMBL" id="WBUI01000019">
    <property type="protein sequence ID" value="KAB2930607.1"/>
    <property type="molecule type" value="Genomic_DNA"/>
</dbReference>
<reference evidence="3 4" key="1">
    <citation type="submission" date="2019-10" db="EMBL/GenBank/DDBJ databases">
        <title>Extracellular Electron Transfer in a Candidatus Methanoperedens spp. Enrichment Culture.</title>
        <authorList>
            <person name="Berger S."/>
            <person name="Rangel Shaw D."/>
            <person name="Berben T."/>
            <person name="In 'T Zandt M."/>
            <person name="Frank J."/>
            <person name="Reimann J."/>
            <person name="Jetten M.S.M."/>
            <person name="Welte C.U."/>
        </authorList>
    </citation>
    <scope>NUCLEOTIDE SEQUENCE [LARGE SCALE GENOMIC DNA]</scope>
    <source>
        <strain evidence="3">SB12</strain>
    </source>
</reference>